<feature type="transmembrane region" description="Helical" evidence="1">
    <location>
        <begin position="21"/>
        <end position="40"/>
    </location>
</feature>
<sequence length="45" mass="4886">MKHCKLCKFSALCNDLPGVCVLIPYVAIAVVATSLGYLFVTQELL</sequence>
<reference evidence="2 3" key="1">
    <citation type="submission" date="2019-03" db="EMBL/GenBank/DDBJ databases">
        <title>Genomic Encyclopedia of Type Strains, Phase IV (KMG-IV): sequencing the most valuable type-strain genomes for metagenomic binning, comparative biology and taxonomic classification.</title>
        <authorList>
            <person name="Goeker M."/>
        </authorList>
    </citation>
    <scope>NUCLEOTIDE SEQUENCE [LARGE SCALE GENOMIC DNA]</scope>
    <source>
        <strain evidence="2 3">DSM 203</strain>
    </source>
</reference>
<accession>A0A4R4ADD2</accession>
<dbReference type="Proteomes" id="UP000295247">
    <property type="component" value="Unassembled WGS sequence"/>
</dbReference>
<dbReference type="AlphaFoldDB" id="A0A4R4ADD2"/>
<dbReference type="RefSeq" id="WP_165913451.1">
    <property type="nucleotide sequence ID" value="NZ_JAKEDQ010000004.1"/>
</dbReference>
<protein>
    <submittedName>
        <fullName evidence="2">Uncharacterized protein</fullName>
    </submittedName>
</protein>
<name>A0A4R4ADD2_MARGR</name>
<dbReference type="EMBL" id="SMDC01000003">
    <property type="protein sequence ID" value="TCW37091.1"/>
    <property type="molecule type" value="Genomic_DNA"/>
</dbReference>
<keyword evidence="1" id="KW-0812">Transmembrane</keyword>
<evidence type="ECO:0000256" key="1">
    <source>
        <dbReference type="SAM" id="Phobius"/>
    </source>
</evidence>
<keyword evidence="1" id="KW-1133">Transmembrane helix</keyword>
<keyword evidence="1" id="KW-0472">Membrane</keyword>
<comment type="caution">
    <text evidence="2">The sequence shown here is derived from an EMBL/GenBank/DDBJ whole genome shotgun (WGS) entry which is preliminary data.</text>
</comment>
<evidence type="ECO:0000313" key="3">
    <source>
        <dbReference type="Proteomes" id="UP000295247"/>
    </source>
</evidence>
<organism evidence="2 3">
    <name type="scientific">Marichromatium gracile</name>
    <name type="common">Chromatium gracile</name>
    <dbReference type="NCBI Taxonomy" id="1048"/>
    <lineage>
        <taxon>Bacteria</taxon>
        <taxon>Pseudomonadati</taxon>
        <taxon>Pseudomonadota</taxon>
        <taxon>Gammaproteobacteria</taxon>
        <taxon>Chromatiales</taxon>
        <taxon>Chromatiaceae</taxon>
        <taxon>Marichromatium</taxon>
    </lineage>
</organism>
<evidence type="ECO:0000313" key="2">
    <source>
        <dbReference type="EMBL" id="TCW37091.1"/>
    </source>
</evidence>
<gene>
    <name evidence="2" type="ORF">EDC29_103289</name>
</gene>
<proteinExistence type="predicted"/>